<dbReference type="InterPro" id="IPR015422">
    <property type="entry name" value="PyrdxlP-dep_Trfase_small"/>
</dbReference>
<evidence type="ECO:0000256" key="4">
    <source>
        <dbReference type="RuleBase" id="RU004504"/>
    </source>
</evidence>
<dbReference type="Pfam" id="PF00266">
    <property type="entry name" value="Aminotran_5"/>
    <property type="match status" value="1"/>
</dbReference>
<feature type="domain" description="Aminotransferase class V" evidence="5">
    <location>
        <begin position="2"/>
        <end position="368"/>
    </location>
</feature>
<dbReference type="Gene3D" id="3.40.640.10">
    <property type="entry name" value="Type I PLP-dependent aspartate aminotransferase-like (Major domain)"/>
    <property type="match status" value="1"/>
</dbReference>
<reference evidence="6" key="1">
    <citation type="submission" date="2020-10" db="EMBL/GenBank/DDBJ databases">
        <authorList>
            <person name="Gilroy R."/>
        </authorList>
    </citation>
    <scope>NUCLEOTIDE SEQUENCE</scope>
    <source>
        <strain evidence="6">ChiGjej1B1-2707</strain>
    </source>
</reference>
<proteinExistence type="inferred from homology"/>
<dbReference type="PANTHER" id="PTHR43586">
    <property type="entry name" value="CYSTEINE DESULFURASE"/>
    <property type="match status" value="1"/>
</dbReference>
<evidence type="ECO:0000256" key="2">
    <source>
        <dbReference type="ARBA" id="ARBA00022898"/>
    </source>
</evidence>
<dbReference type="Proteomes" id="UP000824261">
    <property type="component" value="Unassembled WGS sequence"/>
</dbReference>
<gene>
    <name evidence="6" type="ORF">IAA69_04140</name>
</gene>
<dbReference type="Gene3D" id="3.90.1150.10">
    <property type="entry name" value="Aspartate Aminotransferase, domain 1"/>
    <property type="match status" value="1"/>
</dbReference>
<protein>
    <submittedName>
        <fullName evidence="6">Aminotransferase class V-fold PLP-dependent enzyme</fullName>
    </submittedName>
</protein>
<keyword evidence="6" id="KW-0808">Transferase</keyword>
<organism evidence="6 7">
    <name type="scientific">Candidatus Aveggerthella stercoripullorum</name>
    <dbReference type="NCBI Taxonomy" id="2840688"/>
    <lineage>
        <taxon>Bacteria</taxon>
        <taxon>Bacillati</taxon>
        <taxon>Actinomycetota</taxon>
        <taxon>Coriobacteriia</taxon>
        <taxon>Eggerthellales</taxon>
        <taxon>Eggerthellaceae</taxon>
        <taxon>Eggerthellaceae incertae sedis</taxon>
        <taxon>Candidatus Aveggerthella</taxon>
    </lineage>
</organism>
<keyword evidence="2" id="KW-0663">Pyridoxal phosphate</keyword>
<reference evidence="6" key="2">
    <citation type="journal article" date="2021" name="PeerJ">
        <title>Extensive microbial diversity within the chicken gut microbiome revealed by metagenomics and culture.</title>
        <authorList>
            <person name="Gilroy R."/>
            <person name="Ravi A."/>
            <person name="Getino M."/>
            <person name="Pursley I."/>
            <person name="Horton D.L."/>
            <person name="Alikhan N.F."/>
            <person name="Baker D."/>
            <person name="Gharbi K."/>
            <person name="Hall N."/>
            <person name="Watson M."/>
            <person name="Adriaenssens E.M."/>
            <person name="Foster-Nyarko E."/>
            <person name="Jarju S."/>
            <person name="Secka A."/>
            <person name="Antonio M."/>
            <person name="Oren A."/>
            <person name="Chaudhuri R.R."/>
            <person name="La Ragione R."/>
            <person name="Hildebrand F."/>
            <person name="Pallen M.J."/>
        </authorList>
    </citation>
    <scope>NUCLEOTIDE SEQUENCE</scope>
    <source>
        <strain evidence="6">ChiGjej1B1-2707</strain>
    </source>
</reference>
<dbReference type="GO" id="GO:0008483">
    <property type="term" value="F:transaminase activity"/>
    <property type="evidence" value="ECO:0007669"/>
    <property type="project" value="UniProtKB-KW"/>
</dbReference>
<dbReference type="SUPFAM" id="SSF53383">
    <property type="entry name" value="PLP-dependent transferases"/>
    <property type="match status" value="1"/>
</dbReference>
<keyword evidence="6" id="KW-0032">Aminotransferase</keyword>
<evidence type="ECO:0000256" key="3">
    <source>
        <dbReference type="RuleBase" id="RU004075"/>
    </source>
</evidence>
<dbReference type="InterPro" id="IPR000192">
    <property type="entry name" value="Aminotrans_V_dom"/>
</dbReference>
<comment type="caution">
    <text evidence="6">The sequence shown here is derived from an EMBL/GenBank/DDBJ whole genome shotgun (WGS) entry which is preliminary data.</text>
</comment>
<accession>A0A9D0ZZT2</accession>
<evidence type="ECO:0000259" key="5">
    <source>
        <dbReference type="Pfam" id="PF00266"/>
    </source>
</evidence>
<sequence>MIYFDNAATTLQKPPEVAEAVAHALTSFGGVGRGVHPASLAAGMAVYDARARVAELLGAPSAARVAFTLNVTMALNMAIDGLLAPGEGAVTTAASHNSVLRPLFRARDERGCWVEVADILPDASLDFTSYERALARGPKLVAATHASNLTGDVYDVAHMARMAHEAGALFVLDAAQSAGAMPVDMSALGVDVLCFTGHKSLFGPQGTGGLCVAEGVDIPPFVEGGSGVHSYDERHPRFMPEALEAGTVNAHGLAGLAAGVSFLQEVGVGNVHAHLAQLTHAFEAGARSIPGVVVLGGHGGVDRSGIVALNVGEIDSALVADRLAQEFDICVRAGAHCAPLMHKALGTDEQGAVRFSFSWFNTQEEVEQAVDALSQVAHELSSEDS</sequence>
<dbReference type="InterPro" id="IPR015424">
    <property type="entry name" value="PyrdxlP-dep_Trfase"/>
</dbReference>
<evidence type="ECO:0000313" key="7">
    <source>
        <dbReference type="Proteomes" id="UP000824261"/>
    </source>
</evidence>
<evidence type="ECO:0000256" key="1">
    <source>
        <dbReference type="ARBA" id="ARBA00001933"/>
    </source>
</evidence>
<comment type="similarity">
    <text evidence="3">Belongs to the class-V pyridoxal-phosphate-dependent aminotransferase family.</text>
</comment>
<dbReference type="AlphaFoldDB" id="A0A9D0ZZT2"/>
<dbReference type="PANTHER" id="PTHR43586:SF4">
    <property type="entry name" value="ISOPENICILLIN N EPIMERASE"/>
    <property type="match status" value="1"/>
</dbReference>
<evidence type="ECO:0000313" key="6">
    <source>
        <dbReference type="EMBL" id="HIR01432.1"/>
    </source>
</evidence>
<dbReference type="InterPro" id="IPR015421">
    <property type="entry name" value="PyrdxlP-dep_Trfase_major"/>
</dbReference>
<comment type="cofactor">
    <cofactor evidence="1 4">
        <name>pyridoxal 5'-phosphate</name>
        <dbReference type="ChEBI" id="CHEBI:597326"/>
    </cofactor>
</comment>
<dbReference type="PROSITE" id="PS00595">
    <property type="entry name" value="AA_TRANSFER_CLASS_5"/>
    <property type="match status" value="1"/>
</dbReference>
<dbReference type="InterPro" id="IPR020578">
    <property type="entry name" value="Aminotrans_V_PyrdxlP_BS"/>
</dbReference>
<name>A0A9D0ZZT2_9ACTN</name>
<dbReference type="EMBL" id="DVGB01000051">
    <property type="protein sequence ID" value="HIR01432.1"/>
    <property type="molecule type" value="Genomic_DNA"/>
</dbReference>